<feature type="domain" description="Cytochrome C biogenesis protein transmembrane" evidence="7">
    <location>
        <begin position="41"/>
        <end position="246"/>
    </location>
</feature>
<feature type="transmembrane region" description="Helical" evidence="6">
    <location>
        <begin position="38"/>
        <end position="65"/>
    </location>
</feature>
<feature type="transmembrane region" description="Helical" evidence="6">
    <location>
        <begin position="231"/>
        <end position="252"/>
    </location>
</feature>
<keyword evidence="9" id="KW-1185">Reference proteome</keyword>
<comment type="similarity">
    <text evidence="2">Belongs to the DsbD family.</text>
</comment>
<sequence>MFQVFHLSMGSMLETLKTQTYIIQHFANTLVANQLTHISLISISVIFTAGLFTSFTPCMLSMLPITIGYIGGYEDKSRLKATTQSTWFAFGLATTMAGLGIAAAAIGKVYGQIGIGLPIIVSIIAILMGLNLLEALPLKMPNLGGIDWISQELPPEVRAYLAGLSFGLVASPCSTPVLASLLGWVANTQDLTLGGLMLLAYTLGYVTPLIIVGTFTASLKRVLKLRRWSTWINPVSGVLLLGFGIFSLMSRIPISSFN</sequence>
<accession>M1WQH5</accession>
<keyword evidence="3 6" id="KW-0812">Transmembrane</keyword>
<gene>
    <name evidence="8" type="ORF">RINTHH_2340</name>
</gene>
<dbReference type="InterPro" id="IPR051790">
    <property type="entry name" value="Cytochrome_c-biogenesis_DsbD"/>
</dbReference>
<feature type="transmembrane region" description="Helical" evidence="6">
    <location>
        <begin position="86"/>
        <end position="107"/>
    </location>
</feature>
<name>M1WQH5_9NOST</name>
<dbReference type="Pfam" id="PF02683">
    <property type="entry name" value="DsbD_TM"/>
    <property type="match status" value="1"/>
</dbReference>
<comment type="subcellular location">
    <subcellularLocation>
        <location evidence="1">Membrane</location>
        <topology evidence="1">Multi-pass membrane protein</topology>
    </subcellularLocation>
</comment>
<evidence type="ECO:0000256" key="2">
    <source>
        <dbReference type="ARBA" id="ARBA00006143"/>
    </source>
</evidence>
<evidence type="ECO:0000256" key="1">
    <source>
        <dbReference type="ARBA" id="ARBA00004141"/>
    </source>
</evidence>
<dbReference type="GO" id="GO:0016020">
    <property type="term" value="C:membrane"/>
    <property type="evidence" value="ECO:0007669"/>
    <property type="project" value="UniProtKB-SubCell"/>
</dbReference>
<dbReference type="PANTHER" id="PTHR31272:SF6">
    <property type="entry name" value="CYTOCHROME C-TYPE BIOGENESIS CCDA-LIKE CHLOROPLASTIC PROTEIN"/>
    <property type="match status" value="1"/>
</dbReference>
<reference evidence="9" key="2">
    <citation type="submission" date="2016-01" db="EMBL/GenBank/DDBJ databases">
        <title>Diatom-associated endosymboitic cyanobacterium lacks core nitrogen metabolism enzymes.</title>
        <authorList>
            <person name="Hilton J.A."/>
            <person name="Foster R.A."/>
            <person name="Tripp H.J."/>
            <person name="Carter B.J."/>
            <person name="Zehr J.P."/>
            <person name="Villareal T.A."/>
        </authorList>
    </citation>
    <scope>NUCLEOTIDE SEQUENCE [LARGE SCALE GENOMIC DNA]</scope>
    <source>
        <strain evidence="9">HH01</strain>
    </source>
</reference>
<protein>
    <submittedName>
        <fullName evidence="8">Cytochrome c-type biogenesis protein CcdA (DsbD analog)</fullName>
    </submittedName>
</protein>
<feature type="transmembrane region" description="Helical" evidence="6">
    <location>
        <begin position="198"/>
        <end position="219"/>
    </location>
</feature>
<evidence type="ECO:0000313" key="8">
    <source>
        <dbReference type="EMBL" id="CCH66389.1"/>
    </source>
</evidence>
<feature type="transmembrane region" description="Helical" evidence="6">
    <location>
        <begin position="159"/>
        <end position="186"/>
    </location>
</feature>
<evidence type="ECO:0000256" key="6">
    <source>
        <dbReference type="SAM" id="Phobius"/>
    </source>
</evidence>
<organism evidence="8 9">
    <name type="scientific">Richelia intracellularis HH01</name>
    <dbReference type="NCBI Taxonomy" id="1165094"/>
    <lineage>
        <taxon>Bacteria</taxon>
        <taxon>Bacillati</taxon>
        <taxon>Cyanobacteriota</taxon>
        <taxon>Cyanophyceae</taxon>
        <taxon>Nostocales</taxon>
        <taxon>Nostocaceae</taxon>
        <taxon>Richelia</taxon>
    </lineage>
</organism>
<dbReference type="Proteomes" id="UP000053051">
    <property type="component" value="Unassembled WGS sequence"/>
</dbReference>
<evidence type="ECO:0000259" key="7">
    <source>
        <dbReference type="Pfam" id="PF02683"/>
    </source>
</evidence>
<feature type="transmembrane region" description="Helical" evidence="6">
    <location>
        <begin position="113"/>
        <end position="133"/>
    </location>
</feature>
<comment type="caution">
    <text evidence="8">The sequence shown here is derived from an EMBL/GenBank/DDBJ whole genome shotgun (WGS) entry which is preliminary data.</text>
</comment>
<dbReference type="EMBL" id="CAIY01000011">
    <property type="protein sequence ID" value="CCH66389.1"/>
    <property type="molecule type" value="Genomic_DNA"/>
</dbReference>
<dbReference type="PANTHER" id="PTHR31272">
    <property type="entry name" value="CYTOCHROME C-TYPE BIOGENESIS PROTEIN HI_1454-RELATED"/>
    <property type="match status" value="1"/>
</dbReference>
<evidence type="ECO:0000256" key="4">
    <source>
        <dbReference type="ARBA" id="ARBA00022989"/>
    </source>
</evidence>
<reference evidence="8 9" key="1">
    <citation type="submission" date="2012-05" db="EMBL/GenBank/DDBJ databases">
        <authorList>
            <person name="Hilton J."/>
        </authorList>
    </citation>
    <scope>NUCLEOTIDE SEQUENCE [LARGE SCALE GENOMIC DNA]</scope>
    <source>
        <strain evidence="8 9">HH01</strain>
    </source>
</reference>
<dbReference type="GO" id="GO:0017004">
    <property type="term" value="P:cytochrome complex assembly"/>
    <property type="evidence" value="ECO:0007669"/>
    <property type="project" value="InterPro"/>
</dbReference>
<keyword evidence="5 6" id="KW-0472">Membrane</keyword>
<evidence type="ECO:0000256" key="5">
    <source>
        <dbReference type="ARBA" id="ARBA00023136"/>
    </source>
</evidence>
<proteinExistence type="inferred from homology"/>
<dbReference type="InterPro" id="IPR003834">
    <property type="entry name" value="Cyt_c_assmbl_TM_dom"/>
</dbReference>
<evidence type="ECO:0000256" key="3">
    <source>
        <dbReference type="ARBA" id="ARBA00022692"/>
    </source>
</evidence>
<dbReference type="STRING" id="1165094.RINTHH_2340"/>
<evidence type="ECO:0000313" key="9">
    <source>
        <dbReference type="Proteomes" id="UP000053051"/>
    </source>
</evidence>
<dbReference type="AlphaFoldDB" id="M1WQH5"/>
<keyword evidence="4 6" id="KW-1133">Transmembrane helix</keyword>